<evidence type="ECO:0000313" key="4">
    <source>
        <dbReference type="EMBL" id="WAK73584.1"/>
    </source>
</evidence>
<organism evidence="4">
    <name type="scientific">Phytophthora palustris narna-like virus 1</name>
    <dbReference type="NCBI Taxonomy" id="2976291"/>
    <lineage>
        <taxon>Viruses</taxon>
        <taxon>Riboviria</taxon>
        <taxon>Orthornavirae</taxon>
        <taxon>Lenarviricota</taxon>
        <taxon>Amabiliviricetes</taxon>
        <taxon>Wolframvirales</taxon>
        <taxon>Narnaviridae</taxon>
    </lineage>
</organism>
<evidence type="ECO:0000256" key="3">
    <source>
        <dbReference type="ARBA" id="ARBA00022695"/>
    </source>
</evidence>
<sequence>MHWQGQGARILSERPQDTILNSIKQVECLIDNLLLYDRTLFDRNNPDHKVIGRRVRVTLKLCTYSVDDQVAQWKDLVNHLVTLRSKAIVEKSVNLRFNAYRWLLKTATIRDLVRNPRKDRSERMAHLISTRNLAPGGKRARLKAVARFKELTSSAFITNETALQKLGIVTQRVTNICSTIRGTNLLSGGHCSLNNSGTLDVPVRLGGRAADAIIDIRRFLNEKPENGYTREYPWGTRYYPTGRPRWQAWGRSEEPSDTEFLAVIQRETLGQRENLAGIGPSTGSMVYTVAYEMYDREKEKGIPLPIRQATVPEPGGKCRIVTTGHWWLAVVQQPLCHMVAFHPSAYSVMLRADQAWQALKVLERLSISSLEDIDDVYVLSSDLKEATDAMPHDVARMMLKSLLTALGSSARKWLWILDLIGPRTVFAEDGSVFTLQRGVMMGEPLSKVCLILLNLVVEDMAFLEYLGKSLHVTRAPRVPWRAYHVGGDDHLAVGPIGYLKKITANHRSYGSVISPEKHRISRFMVVYTEKVLHFDGRTINMPVDQIDDNIIDSVFVDSVKVRLLSPYTKAIETISDRNVAIGKVKGISRSLQYLKSSSMKRLVIDRALYRFRDFIKGPHHRTIRSVESLPVELGGLGIALDTRYLANLPPIFNRGLRSICTADPVGYQVRLLLGTIFSNDTSRGVSTHDFIAKWPVVGSVRDWFQIIDPQNHLTFRAKLQRLKQRGIVSLNDLPQLIERSYVFRRLLEQVDIRPGYRTEPVAKRIAKAWTSLENLQGRLHPDGSPLSERELAAAQKLAKQVLLINLNEGMILPIYNRDSDGDLTELRFRRTDILDVVRFGQPSMTVDIRHLTRC</sequence>
<dbReference type="SUPFAM" id="SSF56672">
    <property type="entry name" value="DNA/RNA polymerases"/>
    <property type="match status" value="1"/>
</dbReference>
<reference evidence="4" key="1">
    <citation type="submission" date="2021-12" db="EMBL/GenBank/DDBJ databases">
        <title>Study of the virome of Phytophthora palustris.</title>
        <authorList>
            <person name="Botella L."/>
            <person name="Jung T."/>
        </authorList>
    </citation>
    <scope>NUCLEOTIDE SEQUENCE</scope>
    <source>
        <strain evidence="4">SU1477</strain>
    </source>
</reference>
<protein>
    <submittedName>
        <fullName evidence="4">RNA-dependent RNA polymerase</fullName>
    </submittedName>
</protein>
<evidence type="ECO:0000256" key="1">
    <source>
        <dbReference type="ARBA" id="ARBA00022484"/>
    </source>
</evidence>
<name>A0A9E8Z4N3_9VIRU</name>
<keyword evidence="2" id="KW-0808">Transferase</keyword>
<proteinExistence type="predicted"/>
<keyword evidence="1 4" id="KW-0696">RNA-directed RNA polymerase</keyword>
<evidence type="ECO:0000256" key="2">
    <source>
        <dbReference type="ARBA" id="ARBA00022679"/>
    </source>
</evidence>
<dbReference type="EMBL" id="OL795361">
    <property type="protein sequence ID" value="WAK73584.1"/>
    <property type="molecule type" value="Genomic_RNA"/>
</dbReference>
<dbReference type="InterPro" id="IPR043502">
    <property type="entry name" value="DNA/RNA_pol_sf"/>
</dbReference>
<keyword evidence="3" id="KW-0548">Nucleotidyltransferase</keyword>
<accession>A0A9E8Z4N3</accession>
<dbReference type="GO" id="GO:0003968">
    <property type="term" value="F:RNA-directed RNA polymerase activity"/>
    <property type="evidence" value="ECO:0007669"/>
    <property type="project" value="UniProtKB-KW"/>
</dbReference>